<dbReference type="Gene3D" id="1.10.1540.10">
    <property type="entry name" value="BEACH domain"/>
    <property type="match status" value="1"/>
</dbReference>
<evidence type="ECO:0000313" key="6">
    <source>
        <dbReference type="Proteomes" id="UP000799118"/>
    </source>
</evidence>
<dbReference type="PROSITE" id="PS50197">
    <property type="entry name" value="BEACH"/>
    <property type="match status" value="1"/>
</dbReference>
<organism evidence="5 6">
    <name type="scientific">Gymnopus androsaceus JB14</name>
    <dbReference type="NCBI Taxonomy" id="1447944"/>
    <lineage>
        <taxon>Eukaryota</taxon>
        <taxon>Fungi</taxon>
        <taxon>Dikarya</taxon>
        <taxon>Basidiomycota</taxon>
        <taxon>Agaricomycotina</taxon>
        <taxon>Agaricomycetes</taxon>
        <taxon>Agaricomycetidae</taxon>
        <taxon>Agaricales</taxon>
        <taxon>Marasmiineae</taxon>
        <taxon>Omphalotaceae</taxon>
        <taxon>Gymnopus</taxon>
    </lineage>
</organism>
<accession>A0A6A4GAB0</accession>
<dbReference type="SUPFAM" id="SSF50729">
    <property type="entry name" value="PH domain-like"/>
    <property type="match status" value="1"/>
</dbReference>
<keyword evidence="2" id="KW-0677">Repeat</keyword>
<feature type="domain" description="BEACH" evidence="3">
    <location>
        <begin position="132"/>
        <end position="243"/>
    </location>
</feature>
<feature type="non-terminal residue" evidence="5">
    <location>
        <position position="243"/>
    </location>
</feature>
<keyword evidence="6" id="KW-1185">Reference proteome</keyword>
<evidence type="ECO:0000256" key="2">
    <source>
        <dbReference type="ARBA" id="ARBA00022737"/>
    </source>
</evidence>
<keyword evidence="1" id="KW-0853">WD repeat</keyword>
<dbReference type="PROSITE" id="PS51783">
    <property type="entry name" value="PH_BEACH"/>
    <property type="match status" value="1"/>
</dbReference>
<reference evidence="5" key="1">
    <citation type="journal article" date="2019" name="Environ. Microbiol.">
        <title>Fungal ecological strategies reflected in gene transcription - a case study of two litter decomposers.</title>
        <authorList>
            <person name="Barbi F."/>
            <person name="Kohler A."/>
            <person name="Barry K."/>
            <person name="Baskaran P."/>
            <person name="Daum C."/>
            <person name="Fauchery L."/>
            <person name="Ihrmark K."/>
            <person name="Kuo A."/>
            <person name="LaButti K."/>
            <person name="Lipzen A."/>
            <person name="Morin E."/>
            <person name="Grigoriev I.V."/>
            <person name="Henrissat B."/>
            <person name="Lindahl B."/>
            <person name="Martin F."/>
        </authorList>
    </citation>
    <scope>NUCLEOTIDE SEQUENCE</scope>
    <source>
        <strain evidence="5">JB14</strain>
    </source>
</reference>
<name>A0A6A4GAB0_9AGAR</name>
<proteinExistence type="predicted"/>
<sequence length="243" mass="27388">MEDRQLAEDIAEDKHRRVRHELEPGDVIECVGTVSRVAGVDSSPGLLIVGRMHVYMLDGLVESEDGEVIDAHDAPKSLLFMPGSIVELDGPQRARDGIATFSNKTFLFRDIALEIYFKYHDAKRFRICSYVNSSIRNSQCKGLSGLWADELFTAQRKWQAREISNISGRTQRCYAVSDISLGLQDYTSSTLDLTKPETFRDLMKPMGALTPARREAAETRYSNLESVDENPFHYGTHFSSSMI</sequence>
<feature type="domain" description="BEACH-type PH" evidence="4">
    <location>
        <begin position="23"/>
        <end position="144"/>
    </location>
</feature>
<dbReference type="AlphaFoldDB" id="A0A6A4GAB0"/>
<dbReference type="OrthoDB" id="26681at2759"/>
<dbReference type="InterPro" id="IPR051944">
    <property type="entry name" value="BEACH_domain_protein"/>
</dbReference>
<gene>
    <name evidence="5" type="ORF">BT96DRAFT_952213</name>
</gene>
<dbReference type="EMBL" id="ML771622">
    <property type="protein sequence ID" value="KAE9382397.1"/>
    <property type="molecule type" value="Genomic_DNA"/>
</dbReference>
<dbReference type="Pfam" id="PF02138">
    <property type="entry name" value="Beach"/>
    <property type="match status" value="1"/>
</dbReference>
<dbReference type="InterPro" id="IPR023362">
    <property type="entry name" value="PH-BEACH_dom"/>
</dbReference>
<dbReference type="InterPro" id="IPR000409">
    <property type="entry name" value="BEACH_dom"/>
</dbReference>
<dbReference type="InterPro" id="IPR036372">
    <property type="entry name" value="BEACH_dom_sf"/>
</dbReference>
<evidence type="ECO:0000313" key="5">
    <source>
        <dbReference type="EMBL" id="KAE9382397.1"/>
    </source>
</evidence>
<evidence type="ECO:0000259" key="3">
    <source>
        <dbReference type="PROSITE" id="PS50197"/>
    </source>
</evidence>
<dbReference type="Proteomes" id="UP000799118">
    <property type="component" value="Unassembled WGS sequence"/>
</dbReference>
<dbReference type="PANTHER" id="PTHR46108:SF4">
    <property type="entry name" value="BLUE CHEESE"/>
    <property type="match status" value="1"/>
</dbReference>
<evidence type="ECO:0000256" key="1">
    <source>
        <dbReference type="ARBA" id="ARBA00022574"/>
    </source>
</evidence>
<evidence type="ECO:0000259" key="4">
    <source>
        <dbReference type="PROSITE" id="PS51783"/>
    </source>
</evidence>
<dbReference type="SUPFAM" id="SSF81837">
    <property type="entry name" value="BEACH domain"/>
    <property type="match status" value="1"/>
</dbReference>
<protein>
    <submittedName>
        <fullName evidence="5">Beach-domain-containing protein</fullName>
    </submittedName>
</protein>
<dbReference type="PANTHER" id="PTHR46108">
    <property type="entry name" value="BLUE CHEESE"/>
    <property type="match status" value="1"/>
</dbReference>